<comment type="caution">
    <text evidence="2">The sequence shown here is derived from an EMBL/GenBank/DDBJ whole genome shotgun (WGS) entry which is preliminary data.</text>
</comment>
<organism evidence="2 3">
    <name type="scientific">Brevibacterium aurantiacum</name>
    <dbReference type="NCBI Taxonomy" id="273384"/>
    <lineage>
        <taxon>Bacteria</taxon>
        <taxon>Bacillati</taxon>
        <taxon>Actinomycetota</taxon>
        <taxon>Actinomycetes</taxon>
        <taxon>Micrococcales</taxon>
        <taxon>Brevibacteriaceae</taxon>
        <taxon>Brevibacterium</taxon>
    </lineage>
</organism>
<reference evidence="2 3" key="1">
    <citation type="journal article" date="2017" name="Elife">
        <title>Extensive horizontal gene transfer in cheese-associated bacteria.</title>
        <authorList>
            <person name="Bonham K.S."/>
            <person name="Wolfe B.E."/>
            <person name="Dutton R.J."/>
        </authorList>
    </citation>
    <scope>NUCLEOTIDE SEQUENCE [LARGE SCALE GENOMIC DNA]</scope>
    <source>
        <strain evidence="2 3">738_8</strain>
    </source>
</reference>
<accession>A0A2A3ZSX0</accession>
<keyword evidence="1" id="KW-1133">Transmembrane helix</keyword>
<keyword evidence="1" id="KW-0812">Transmembrane</keyword>
<protein>
    <submittedName>
        <fullName evidence="2">Uncharacterized protein</fullName>
    </submittedName>
</protein>
<proteinExistence type="predicted"/>
<name>A0A2A3ZSX0_BREAU</name>
<evidence type="ECO:0000313" key="2">
    <source>
        <dbReference type="EMBL" id="PCC54455.1"/>
    </source>
</evidence>
<keyword evidence="1" id="KW-0472">Membrane</keyword>
<gene>
    <name evidence="2" type="ORF">CIK59_05370</name>
</gene>
<evidence type="ECO:0000313" key="3">
    <source>
        <dbReference type="Proteomes" id="UP000217881"/>
    </source>
</evidence>
<dbReference type="Proteomes" id="UP000217881">
    <property type="component" value="Unassembled WGS sequence"/>
</dbReference>
<dbReference type="EMBL" id="NRHA01000008">
    <property type="protein sequence ID" value="PCC54455.1"/>
    <property type="molecule type" value="Genomic_DNA"/>
</dbReference>
<feature type="transmembrane region" description="Helical" evidence="1">
    <location>
        <begin position="66"/>
        <end position="91"/>
    </location>
</feature>
<sequence length="95" mass="10696">MPNTRRLFALEDMAEIGTREIRDRERPLIPRGTVGRIFYFIVCGISIALLIGCILMTLWSRQAQDGWITIGAVTMMSWLFCGPLIVVPLGWSLGL</sequence>
<feature type="transmembrane region" description="Helical" evidence="1">
    <location>
        <begin position="37"/>
        <end position="59"/>
    </location>
</feature>
<evidence type="ECO:0000256" key="1">
    <source>
        <dbReference type="SAM" id="Phobius"/>
    </source>
</evidence>
<dbReference type="AlphaFoldDB" id="A0A2A3ZSX0"/>